<dbReference type="RefSeq" id="WP_164692381.1">
    <property type="nucleotide sequence ID" value="NZ_JAAIKB010000001.1"/>
</dbReference>
<dbReference type="Gene3D" id="3.40.50.300">
    <property type="entry name" value="P-loop containing nucleotide triphosphate hydrolases"/>
    <property type="match status" value="1"/>
</dbReference>
<name>A0A6M1LE02_9PROT</name>
<dbReference type="EMBL" id="JAAIKB010000001">
    <property type="protein sequence ID" value="NGM18486.1"/>
    <property type="molecule type" value="Genomic_DNA"/>
</dbReference>
<organism evidence="1 2">
    <name type="scientific">Falsiroseomonas algicola</name>
    <dbReference type="NCBI Taxonomy" id="2716930"/>
    <lineage>
        <taxon>Bacteria</taxon>
        <taxon>Pseudomonadati</taxon>
        <taxon>Pseudomonadota</taxon>
        <taxon>Alphaproteobacteria</taxon>
        <taxon>Acetobacterales</taxon>
        <taxon>Roseomonadaceae</taxon>
        <taxon>Falsiroseomonas</taxon>
    </lineage>
</organism>
<dbReference type="SUPFAM" id="SSF52540">
    <property type="entry name" value="P-loop containing nucleoside triphosphate hydrolases"/>
    <property type="match status" value="1"/>
</dbReference>
<proteinExistence type="predicted"/>
<dbReference type="Proteomes" id="UP000475385">
    <property type="component" value="Unassembled WGS sequence"/>
</dbReference>
<comment type="caution">
    <text evidence="1">The sequence shown here is derived from an EMBL/GenBank/DDBJ whole genome shotgun (WGS) entry which is preliminary data.</text>
</comment>
<keyword evidence="2" id="KW-1185">Reference proteome</keyword>
<dbReference type="InterPro" id="IPR027417">
    <property type="entry name" value="P-loop_NTPase"/>
</dbReference>
<reference evidence="1 2" key="1">
    <citation type="submission" date="2020-03" db="EMBL/GenBank/DDBJ databases">
        <title>Roseomonas stagni sp. nov., isolated from pond water in Japan.</title>
        <authorList>
            <person name="Furuhata K."/>
            <person name="Miyamoto H."/>
            <person name="Goto K."/>
        </authorList>
    </citation>
    <scope>NUCLEOTIDE SEQUENCE [LARGE SCALE GENOMIC DNA]</scope>
    <source>
        <strain evidence="1 2">PeD5</strain>
    </source>
</reference>
<evidence type="ECO:0000313" key="1">
    <source>
        <dbReference type="EMBL" id="NGM18486.1"/>
    </source>
</evidence>
<evidence type="ECO:0000313" key="2">
    <source>
        <dbReference type="Proteomes" id="UP000475385"/>
    </source>
</evidence>
<gene>
    <name evidence="1" type="ORF">G3576_00570</name>
</gene>
<dbReference type="PANTHER" id="PTHR39206:SF1">
    <property type="entry name" value="SLL8004 PROTEIN"/>
    <property type="match status" value="1"/>
</dbReference>
<dbReference type="AlphaFoldDB" id="A0A6M1LE02"/>
<dbReference type="Pfam" id="PF13671">
    <property type="entry name" value="AAA_33"/>
    <property type="match status" value="1"/>
</dbReference>
<accession>A0A6M1LE02</accession>
<sequence>MPAESPSRPVFTVLCGPNGSGKSTLHARLAPPGRFLNADTVAAALDPGRPEAATIRAGREILTDLADAISAGDSFAWETTLSSRQSIAAMRRARQAGYEISVAFVTLRSADLAVVRVAERVARGGHAIPEEAIRRRYETAFRQLPEAIRLCDAAMLFDNSRDGPHLLVRIEAHAVVFRHLQEAVTLHRRLAASVAEALAIPACALFDDVPSR</sequence>
<protein>
    <submittedName>
        <fullName evidence="1">AAA family ATPase</fullName>
    </submittedName>
</protein>
<dbReference type="PANTHER" id="PTHR39206">
    <property type="entry name" value="SLL8004 PROTEIN"/>
    <property type="match status" value="1"/>
</dbReference>